<keyword evidence="3" id="KW-1185">Reference proteome</keyword>
<dbReference type="AlphaFoldDB" id="A0A5Q0Q8N6"/>
<dbReference type="EMBL" id="CP045652">
    <property type="protein sequence ID" value="QGA26325.1"/>
    <property type="molecule type" value="Genomic_DNA"/>
</dbReference>
<dbReference type="KEGG" id="sphe:GFH32_08285"/>
<reference evidence="2 3" key="1">
    <citation type="submission" date="2019-10" db="EMBL/GenBank/DDBJ databases">
        <authorList>
            <person name="Dong K."/>
        </authorList>
    </citation>
    <scope>NUCLEOTIDE SEQUENCE [LARGE SCALE GENOMIC DNA]</scope>
    <source>
        <strain evidence="3">dk4302</strain>
    </source>
</reference>
<gene>
    <name evidence="2" type="ORF">GFH32_08285</name>
</gene>
<organism evidence="2 3">
    <name type="scientific">Sphingobacterium zhuxiongii</name>
    <dbReference type="NCBI Taxonomy" id="2662364"/>
    <lineage>
        <taxon>Bacteria</taxon>
        <taxon>Pseudomonadati</taxon>
        <taxon>Bacteroidota</taxon>
        <taxon>Sphingobacteriia</taxon>
        <taxon>Sphingobacteriales</taxon>
        <taxon>Sphingobacteriaceae</taxon>
        <taxon>Sphingobacterium</taxon>
    </lineage>
</organism>
<dbReference type="Proteomes" id="UP000326921">
    <property type="component" value="Chromosome"/>
</dbReference>
<protein>
    <submittedName>
        <fullName evidence="2">Uncharacterized protein</fullName>
    </submittedName>
</protein>
<evidence type="ECO:0000313" key="2">
    <source>
        <dbReference type="EMBL" id="QGA26325.1"/>
    </source>
</evidence>
<dbReference type="RefSeq" id="WP_153511066.1">
    <property type="nucleotide sequence ID" value="NZ_CP045652.1"/>
</dbReference>
<proteinExistence type="predicted"/>
<name>A0A5Q0Q8N6_9SPHI</name>
<evidence type="ECO:0000313" key="3">
    <source>
        <dbReference type="Proteomes" id="UP000326921"/>
    </source>
</evidence>
<feature type="region of interest" description="Disordered" evidence="1">
    <location>
        <begin position="37"/>
        <end position="62"/>
    </location>
</feature>
<sequence length="62" mass="6875">MRKLKKIEDKVISKIAEIKGGQFSLSSDLAVDGDTITGGIDRTQDRSTGQVRADQWRDRVPS</sequence>
<accession>A0A5Q0Q8N6</accession>
<evidence type="ECO:0000256" key="1">
    <source>
        <dbReference type="SAM" id="MobiDB-lite"/>
    </source>
</evidence>